<organism evidence="2 3">
    <name type="scientific">Gossypium trilobum</name>
    <dbReference type="NCBI Taxonomy" id="34281"/>
    <lineage>
        <taxon>Eukaryota</taxon>
        <taxon>Viridiplantae</taxon>
        <taxon>Streptophyta</taxon>
        <taxon>Embryophyta</taxon>
        <taxon>Tracheophyta</taxon>
        <taxon>Spermatophyta</taxon>
        <taxon>Magnoliopsida</taxon>
        <taxon>eudicotyledons</taxon>
        <taxon>Gunneridae</taxon>
        <taxon>Pentapetalae</taxon>
        <taxon>rosids</taxon>
        <taxon>malvids</taxon>
        <taxon>Malvales</taxon>
        <taxon>Malvaceae</taxon>
        <taxon>Malvoideae</taxon>
        <taxon>Gossypium</taxon>
    </lineage>
</organism>
<feature type="domain" description="DUF4283" evidence="1">
    <location>
        <begin position="3"/>
        <end position="73"/>
    </location>
</feature>
<dbReference type="InterPro" id="IPR025558">
    <property type="entry name" value="DUF4283"/>
</dbReference>
<dbReference type="Pfam" id="PF14111">
    <property type="entry name" value="DUF4283"/>
    <property type="match status" value="1"/>
</dbReference>
<sequence>MARTIIIKLLGGRIAFNALSNKLYALWKLNKLIQVMVLENDFYLVKFHDDDDYSKVLTDGPWVVFKHYLYVHPCFPSSQHHKYSLTNMVVWVRLPGQFARLVICIDLGKPLISMLRIDGTLQRVEYKSVPAVFFGFGHCGRNKELCLHKMPTSDKSSGKNLRSSRFSDLNEDYDENLGLVWMGGVFTSGEVKNSGGGEISYCSSEIRNNGG</sequence>
<dbReference type="AlphaFoldDB" id="A0A7J9EUX0"/>
<name>A0A7J9EUX0_9ROSI</name>
<keyword evidence="3" id="KW-1185">Reference proteome</keyword>
<dbReference type="Proteomes" id="UP000593568">
    <property type="component" value="Unassembled WGS sequence"/>
</dbReference>
<evidence type="ECO:0000313" key="3">
    <source>
        <dbReference type="Proteomes" id="UP000593568"/>
    </source>
</evidence>
<accession>A0A7J9EUX0</accession>
<protein>
    <recommendedName>
        <fullName evidence="1">DUF4283 domain-containing protein</fullName>
    </recommendedName>
</protein>
<gene>
    <name evidence="2" type="ORF">Gotri_011784</name>
</gene>
<proteinExistence type="predicted"/>
<dbReference type="InterPro" id="IPR040256">
    <property type="entry name" value="At4g02000-like"/>
</dbReference>
<dbReference type="PANTHER" id="PTHR31286:SF99">
    <property type="entry name" value="DUF4283 DOMAIN-CONTAINING PROTEIN"/>
    <property type="match status" value="1"/>
</dbReference>
<evidence type="ECO:0000313" key="2">
    <source>
        <dbReference type="EMBL" id="MBA0776842.1"/>
    </source>
</evidence>
<dbReference type="PANTHER" id="PTHR31286">
    <property type="entry name" value="GLYCINE-RICH CELL WALL STRUCTURAL PROTEIN 1.8-LIKE"/>
    <property type="match status" value="1"/>
</dbReference>
<evidence type="ECO:0000259" key="1">
    <source>
        <dbReference type="Pfam" id="PF14111"/>
    </source>
</evidence>
<dbReference type="EMBL" id="JABEZW010000009">
    <property type="protein sequence ID" value="MBA0776842.1"/>
    <property type="molecule type" value="Genomic_DNA"/>
</dbReference>
<feature type="non-terminal residue" evidence="2">
    <location>
        <position position="211"/>
    </location>
</feature>
<reference evidence="2 3" key="1">
    <citation type="journal article" date="2019" name="Genome Biol. Evol.">
        <title>Insights into the evolution of the New World diploid cottons (Gossypium, subgenus Houzingenia) based on genome sequencing.</title>
        <authorList>
            <person name="Grover C.E."/>
            <person name="Arick M.A. 2nd"/>
            <person name="Thrash A."/>
            <person name="Conover J.L."/>
            <person name="Sanders W.S."/>
            <person name="Peterson D.G."/>
            <person name="Frelichowski J.E."/>
            <person name="Scheffler J.A."/>
            <person name="Scheffler B.E."/>
            <person name="Wendel J.F."/>
        </authorList>
    </citation>
    <scope>NUCLEOTIDE SEQUENCE [LARGE SCALE GENOMIC DNA]</scope>
    <source>
        <strain evidence="2">8</strain>
        <tissue evidence="2">Leaf</tissue>
    </source>
</reference>
<comment type="caution">
    <text evidence="2">The sequence shown here is derived from an EMBL/GenBank/DDBJ whole genome shotgun (WGS) entry which is preliminary data.</text>
</comment>